<dbReference type="AlphaFoldDB" id="A0A438K7N5"/>
<evidence type="ECO:0000313" key="2">
    <source>
        <dbReference type="Proteomes" id="UP000288805"/>
    </source>
</evidence>
<name>A0A438K7N5_VITVI</name>
<protein>
    <submittedName>
        <fullName evidence="1">Uncharacterized protein</fullName>
    </submittedName>
</protein>
<organism evidence="1 2">
    <name type="scientific">Vitis vinifera</name>
    <name type="common">Grape</name>
    <dbReference type="NCBI Taxonomy" id="29760"/>
    <lineage>
        <taxon>Eukaryota</taxon>
        <taxon>Viridiplantae</taxon>
        <taxon>Streptophyta</taxon>
        <taxon>Embryophyta</taxon>
        <taxon>Tracheophyta</taxon>
        <taxon>Spermatophyta</taxon>
        <taxon>Magnoliopsida</taxon>
        <taxon>eudicotyledons</taxon>
        <taxon>Gunneridae</taxon>
        <taxon>Pentapetalae</taxon>
        <taxon>rosids</taxon>
        <taxon>Vitales</taxon>
        <taxon>Vitaceae</taxon>
        <taxon>Viteae</taxon>
        <taxon>Vitis</taxon>
    </lineage>
</organism>
<sequence length="488" mass="54099">MNNMRAERRGEHVVQPFADGANRWLVWEVVAIGGLGLPGSYGPNLARIESDNWGLLLLSQGILTLGQALSLLPGLLNADDEEASSMKPLSLACQLSFFDGLAPFRIIFLSPTRRAASGRCGHLCRRLNQWIPTDGANVEALRPDDPRSCQMDAPLSTKIEFWFSRPCKRCSDKVVAGHHHPTGGYQRSWEATLLSEIVGGDLPSFLSFRFVGGGTWVVTGCRNDVVRLAYFSQRSGQTYPDRICRLSGCDMASSGCDVCECRVLLPEEVRIGEARHVSSWGNPDGADPDRNACHVSSGGGVSTGQPATIKKPWDQALSTYVRFERKRRRAQVIERTVEEKLEQKRSFQGLRERESEAKVKFPSNEVKPRIHGFREELDGGGKCKIFREEKQREQKGKRVARSGVIGLVSVPVEVGGETGDSEAPVIVVEMPVSGSIEMQMVGDLNLLKPNRIFRTGGYFVWSTLPAYHKDEKDQYVWNAVFDVTKCTS</sequence>
<proteinExistence type="predicted"/>
<dbReference type="Proteomes" id="UP000288805">
    <property type="component" value="Unassembled WGS sequence"/>
</dbReference>
<accession>A0A438K7N5</accession>
<dbReference type="EMBL" id="QGNW01000014">
    <property type="protein sequence ID" value="RVX17213.1"/>
    <property type="molecule type" value="Genomic_DNA"/>
</dbReference>
<reference evidence="1 2" key="1">
    <citation type="journal article" date="2018" name="PLoS Genet.">
        <title>Population sequencing reveals clonal diversity and ancestral inbreeding in the grapevine cultivar Chardonnay.</title>
        <authorList>
            <person name="Roach M.J."/>
            <person name="Johnson D.L."/>
            <person name="Bohlmann J."/>
            <person name="van Vuuren H.J."/>
            <person name="Jones S.J."/>
            <person name="Pretorius I.S."/>
            <person name="Schmidt S.A."/>
            <person name="Borneman A.R."/>
        </authorList>
    </citation>
    <scope>NUCLEOTIDE SEQUENCE [LARGE SCALE GENOMIC DNA]</scope>
    <source>
        <strain evidence="2">cv. Chardonnay</strain>
        <tissue evidence="1">Leaf</tissue>
    </source>
</reference>
<comment type="caution">
    <text evidence="1">The sequence shown here is derived from an EMBL/GenBank/DDBJ whole genome shotgun (WGS) entry which is preliminary data.</text>
</comment>
<gene>
    <name evidence="1" type="ORF">CK203_003059</name>
</gene>
<evidence type="ECO:0000313" key="1">
    <source>
        <dbReference type="EMBL" id="RVX17213.1"/>
    </source>
</evidence>